<protein>
    <submittedName>
        <fullName evidence="1">Uncharacterized protein</fullName>
    </submittedName>
</protein>
<evidence type="ECO:0000313" key="1">
    <source>
        <dbReference type="EMBL" id="PNR97439.1"/>
    </source>
</evidence>
<proteinExistence type="predicted"/>
<sequence>MGRERGEGALKQSIEGFPLFILVQKNILKQKYEFGDLKGRSPLTYGGVAWIQNGYI</sequence>
<organism evidence="1 2">
    <name type="scientific">Petrotoga miotherma DSM 10691</name>
    <dbReference type="NCBI Taxonomy" id="1434326"/>
    <lineage>
        <taxon>Bacteria</taxon>
        <taxon>Thermotogati</taxon>
        <taxon>Thermotogota</taxon>
        <taxon>Thermotogae</taxon>
        <taxon>Petrotogales</taxon>
        <taxon>Petrotogaceae</taxon>
        <taxon>Petrotoga</taxon>
    </lineage>
</organism>
<dbReference type="AlphaFoldDB" id="A0A2K1P3R7"/>
<comment type="caution">
    <text evidence="1">The sequence shown here is derived from an EMBL/GenBank/DDBJ whole genome shotgun (WGS) entry which is preliminary data.</text>
</comment>
<dbReference type="Proteomes" id="UP000236199">
    <property type="component" value="Unassembled WGS sequence"/>
</dbReference>
<reference evidence="1 2" key="1">
    <citation type="submission" date="2013-12" db="EMBL/GenBank/DDBJ databases">
        <title>Comparative genomics of Petrotoga isolates.</title>
        <authorList>
            <person name="Nesbo C.L."/>
            <person name="Charchuk R."/>
            <person name="Chow K."/>
        </authorList>
    </citation>
    <scope>NUCLEOTIDE SEQUENCE [LARGE SCALE GENOMIC DNA]</scope>
    <source>
        <strain evidence="1 2">DSM 10691</strain>
    </source>
</reference>
<name>A0A2K1P3R7_9BACT</name>
<gene>
    <name evidence="1" type="ORF">X928_09810</name>
</gene>
<dbReference type="EMBL" id="AZRM01000064">
    <property type="protein sequence ID" value="PNR97439.1"/>
    <property type="molecule type" value="Genomic_DNA"/>
</dbReference>
<keyword evidence="2" id="KW-1185">Reference proteome</keyword>
<evidence type="ECO:0000313" key="2">
    <source>
        <dbReference type="Proteomes" id="UP000236199"/>
    </source>
</evidence>
<accession>A0A2K1P3R7</accession>